<proteinExistence type="predicted"/>
<accession>A0ABY2GQE2</accession>
<keyword evidence="2" id="KW-1185">Reference proteome</keyword>
<sequence>RSTAKHRTGLSRVSGRWTSHLYCSIWKSSHAERSILRDTEPASSSFRRRPEASCWIRRGSSEAGNERQGGVIIPKMEAAMGGQLLKAVEEASLDEILDSFRASLPLEKTPTSGVGTGRVKLTHLDQLDQLAARQFRATQAPTVTLSGRSLALIYKVISTLVSPPHSMALFVLDLEGRFDATRLTCADDDLQHVYVQQPPCDETSSTNVEAIRSYIADAEHFMTYDKSSAASLSREFWGTIVLGGLGAGDLVAAWKGWLHVERDHVAEYSMRITLEEAFEGRSDRQEVVDRAGWVAASQYGRFVFLE</sequence>
<comment type="caution">
    <text evidence="1">The sequence shown here is derived from an EMBL/GenBank/DDBJ whole genome shotgun (WGS) entry which is preliminary data.</text>
</comment>
<dbReference type="GeneID" id="300581615"/>
<evidence type="ECO:0000313" key="1">
    <source>
        <dbReference type="EMBL" id="TFA98129.1"/>
    </source>
</evidence>
<dbReference type="Proteomes" id="UP001642720">
    <property type="component" value="Unassembled WGS sequence"/>
</dbReference>
<gene>
    <name evidence="1" type="ORF">CCMA1212_010111</name>
</gene>
<name>A0ABY2GQE2_9HYPO</name>
<feature type="non-terminal residue" evidence="1">
    <location>
        <position position="1"/>
    </location>
</feature>
<organism evidence="1 2">
    <name type="scientific">Trichoderma ghanense</name>
    <dbReference type="NCBI Taxonomy" id="65468"/>
    <lineage>
        <taxon>Eukaryota</taxon>
        <taxon>Fungi</taxon>
        <taxon>Dikarya</taxon>
        <taxon>Ascomycota</taxon>
        <taxon>Pezizomycotina</taxon>
        <taxon>Sordariomycetes</taxon>
        <taxon>Hypocreomycetidae</taxon>
        <taxon>Hypocreales</taxon>
        <taxon>Hypocreaceae</taxon>
        <taxon>Trichoderma</taxon>
    </lineage>
</organism>
<dbReference type="RefSeq" id="XP_073554331.1">
    <property type="nucleotide sequence ID" value="XM_073707165.1"/>
</dbReference>
<protein>
    <submittedName>
        <fullName evidence="1">Uncharacterized protein</fullName>
    </submittedName>
</protein>
<evidence type="ECO:0000313" key="2">
    <source>
        <dbReference type="Proteomes" id="UP001642720"/>
    </source>
</evidence>
<dbReference type="EMBL" id="PPTA01000023">
    <property type="protein sequence ID" value="TFA98129.1"/>
    <property type="molecule type" value="Genomic_DNA"/>
</dbReference>
<reference evidence="1 2" key="1">
    <citation type="submission" date="2018-01" db="EMBL/GenBank/DDBJ databases">
        <title>Genome characterization of the sugarcane-associated fungus Trichoderma ghanense CCMA-1212 and their application in lignocelulose bioconversion.</title>
        <authorList>
            <person name="Steindorff A.S."/>
            <person name="Mendes T.D."/>
            <person name="Vilela E.S.D."/>
            <person name="Rodrigues D.S."/>
            <person name="Formighieri E.F."/>
            <person name="Melo I.S."/>
            <person name="Favaro L.C.L."/>
        </authorList>
    </citation>
    <scope>NUCLEOTIDE SEQUENCE [LARGE SCALE GENOMIC DNA]</scope>
    <source>
        <strain evidence="1 2">CCMA-1212</strain>
    </source>
</reference>